<gene>
    <name evidence="1" type="ORF">FHY67_03100</name>
</gene>
<organism evidence="1 2">
    <name type="scientific">Acinetobacter radioresistens</name>
    <dbReference type="NCBI Taxonomy" id="40216"/>
    <lineage>
        <taxon>Bacteria</taxon>
        <taxon>Pseudomonadati</taxon>
        <taxon>Pseudomonadota</taxon>
        <taxon>Gammaproteobacteria</taxon>
        <taxon>Moraxellales</taxon>
        <taxon>Moraxellaceae</taxon>
        <taxon>Acinetobacter</taxon>
    </lineage>
</organism>
<accession>A0A8H2K2N0</accession>
<reference evidence="1 2" key="1">
    <citation type="submission" date="2019-06" db="EMBL/GenBank/DDBJ databases">
        <title>Genome of Acinetobacter radioresistens APH1, a phenol degrading strain.</title>
        <authorList>
            <person name="Liu Y."/>
        </authorList>
    </citation>
    <scope>NUCLEOTIDE SEQUENCE [LARGE SCALE GENOMIC DNA]</scope>
    <source>
        <strain evidence="1 2">APH1</strain>
    </source>
</reference>
<comment type="caution">
    <text evidence="1">The sequence shown here is derived from an EMBL/GenBank/DDBJ whole genome shotgun (WGS) entry which is preliminary data.</text>
</comment>
<dbReference type="RefSeq" id="WP_005025048.1">
    <property type="nucleotide sequence ID" value="NZ_CP027365.1"/>
</dbReference>
<name>A0A8H2K2N0_ACIRA</name>
<sequence>MNDELLTPMFEDEYYPDELVSRIKQLLLKFSEKITASSLSQIDIYSSAQEIIVQINKMKPKFEQMDSSLDDAAADYIAEAMMMVVQEAGYLDIDMEELVANREW</sequence>
<dbReference type="EMBL" id="VFBM01000002">
    <property type="protein sequence ID" value="TNX93453.1"/>
    <property type="molecule type" value="Genomic_DNA"/>
</dbReference>
<dbReference type="Proteomes" id="UP000314285">
    <property type="component" value="Unassembled WGS sequence"/>
</dbReference>
<dbReference type="Pfam" id="PF18977">
    <property type="entry name" value="DUF5713"/>
    <property type="match status" value="1"/>
</dbReference>
<protein>
    <submittedName>
        <fullName evidence="1">Uncharacterized protein</fullName>
    </submittedName>
</protein>
<dbReference type="AlphaFoldDB" id="A0A8H2K2N0"/>
<evidence type="ECO:0000313" key="1">
    <source>
        <dbReference type="EMBL" id="TNX93453.1"/>
    </source>
</evidence>
<dbReference type="InterPro" id="IPR043767">
    <property type="entry name" value="DUF5713"/>
</dbReference>
<proteinExistence type="predicted"/>
<evidence type="ECO:0000313" key="2">
    <source>
        <dbReference type="Proteomes" id="UP000314285"/>
    </source>
</evidence>